<feature type="compositionally biased region" description="Low complexity" evidence="2">
    <location>
        <begin position="605"/>
        <end position="615"/>
    </location>
</feature>
<sequence length="636" mass="73153">MHMQANQLNKRFSKLSTTSPSHQNRHISDDLFPKHLDAEDVTSIVTLERCRSVKSIRSVSGQSALDEMVSNPNLNSIVTPDGMTVVRSPVSSSFRRSVSNATSKRNSVLKSPRGSSQNQNYSRNSIDSSASMPVSVLDAYDNKENSNNQFGKALNSLSPFDDERKEKTLKTLAPPSNYSNSTLAPPPTFTTLDPPNIKTLAPPVLKLPDIEITDNDDDLGDLLAMITFDDTLDTVNANFSAFDETKREESIRNLAALSKKIEETPMYNRNPEFAAQQRRIQELEEILKAQQEDHIRKLREEEVMLRQRQEQEERLLKQMKEQEVQLQMLRKQQEDQDRKQREIQEQLSLAHKKQMQKKYPEFSPADSQRSFQSPAFNEYDDNDYEEQSQKSDRHQKSQSYSSQSSRRNSRVSQKYPQQQNQLQQQQQYQQQYQQPVQQHRQYQPQHQYEQQNYNSYRYQNQEPPRQEYQQYQNHQSDYAQNSYDRFDNEDIDSLNSNDDDFGGEFNRNPVPRNSAPSHAESGYNQNKNGYYEDENNDDYEDIEDEDNFETGSSVSRPVSMSFKGLKGPSFNSSLKATTKSAILGSLAHSTGSHTSIYLPNEESESSLAPSPALSSDGEFPQKQQERQSGATPRKRH</sequence>
<feature type="compositionally biased region" description="Acidic residues" evidence="2">
    <location>
        <begin position="487"/>
        <end position="502"/>
    </location>
</feature>
<feature type="coiled-coil region" evidence="1">
    <location>
        <begin position="273"/>
        <end position="349"/>
    </location>
</feature>
<organism evidence="3 4">
    <name type="scientific">Candida boidinii</name>
    <name type="common">Yeast</name>
    <dbReference type="NCBI Taxonomy" id="5477"/>
    <lineage>
        <taxon>Eukaryota</taxon>
        <taxon>Fungi</taxon>
        <taxon>Dikarya</taxon>
        <taxon>Ascomycota</taxon>
        <taxon>Saccharomycotina</taxon>
        <taxon>Pichiomycetes</taxon>
        <taxon>Pichiales</taxon>
        <taxon>Pichiaceae</taxon>
        <taxon>Ogataea</taxon>
        <taxon>Ogataea/Candida clade</taxon>
    </lineage>
</organism>
<reference evidence="3" key="1">
    <citation type="submission" date="2023-04" db="EMBL/GenBank/DDBJ databases">
        <title>Candida boidinii NBRC 10035.</title>
        <authorList>
            <person name="Ichikawa N."/>
            <person name="Sato H."/>
            <person name="Tonouchi N."/>
        </authorList>
    </citation>
    <scope>NUCLEOTIDE SEQUENCE</scope>
    <source>
        <strain evidence="3">NBRC 10035</strain>
    </source>
</reference>
<evidence type="ECO:0000256" key="2">
    <source>
        <dbReference type="SAM" id="MobiDB-lite"/>
    </source>
</evidence>
<name>A0A9W6WIR4_CANBO</name>
<feature type="compositionally biased region" description="Polar residues" evidence="2">
    <location>
        <begin position="145"/>
        <end position="158"/>
    </location>
</feature>
<feature type="region of interest" description="Disordered" evidence="2">
    <location>
        <begin position="487"/>
        <end position="573"/>
    </location>
</feature>
<feature type="compositionally biased region" description="Low complexity" evidence="2">
    <location>
        <begin position="397"/>
        <end position="447"/>
    </location>
</feature>
<feature type="region of interest" description="Disordered" evidence="2">
    <location>
        <begin position="170"/>
        <end position="194"/>
    </location>
</feature>
<keyword evidence="1" id="KW-0175">Coiled coil</keyword>
<dbReference type="AlphaFoldDB" id="A0A9W6WIR4"/>
<feature type="region of interest" description="Disordered" evidence="2">
    <location>
        <begin position="142"/>
        <end position="161"/>
    </location>
</feature>
<proteinExistence type="predicted"/>
<feature type="compositionally biased region" description="Low complexity" evidence="2">
    <location>
        <begin position="89"/>
        <end position="99"/>
    </location>
</feature>
<accession>A0A9W6WIR4</accession>
<dbReference type="Proteomes" id="UP001165120">
    <property type="component" value="Unassembled WGS sequence"/>
</dbReference>
<protein>
    <submittedName>
        <fullName evidence="3">Unnamed protein product</fullName>
    </submittedName>
</protein>
<keyword evidence="4" id="KW-1185">Reference proteome</keyword>
<feature type="region of interest" description="Disordered" evidence="2">
    <location>
        <begin position="591"/>
        <end position="636"/>
    </location>
</feature>
<feature type="compositionally biased region" description="Acidic residues" evidence="2">
    <location>
        <begin position="531"/>
        <end position="548"/>
    </location>
</feature>
<feature type="compositionally biased region" description="Polar residues" evidence="2">
    <location>
        <begin position="174"/>
        <end position="193"/>
    </location>
</feature>
<feature type="region of interest" description="Disordered" evidence="2">
    <location>
        <begin position="349"/>
        <end position="447"/>
    </location>
</feature>
<dbReference type="EMBL" id="BSXN01002193">
    <property type="protein sequence ID" value="GME75865.1"/>
    <property type="molecule type" value="Genomic_DNA"/>
</dbReference>
<comment type="caution">
    <text evidence="3">The sequence shown here is derived from an EMBL/GenBank/DDBJ whole genome shotgun (WGS) entry which is preliminary data.</text>
</comment>
<evidence type="ECO:0000313" key="4">
    <source>
        <dbReference type="Proteomes" id="UP001165120"/>
    </source>
</evidence>
<gene>
    <name evidence="3" type="ORF">Cboi02_000495800</name>
</gene>
<feature type="compositionally biased region" description="Polar residues" evidence="2">
    <location>
        <begin position="365"/>
        <end position="375"/>
    </location>
</feature>
<feature type="region of interest" description="Disordered" evidence="2">
    <location>
        <begin position="89"/>
        <end position="128"/>
    </location>
</feature>
<feature type="compositionally biased region" description="Polar residues" evidence="2">
    <location>
        <begin position="100"/>
        <end position="128"/>
    </location>
</feature>
<evidence type="ECO:0000313" key="3">
    <source>
        <dbReference type="EMBL" id="GME75865.1"/>
    </source>
</evidence>
<evidence type="ECO:0000256" key="1">
    <source>
        <dbReference type="SAM" id="Coils"/>
    </source>
</evidence>